<comment type="caution">
    <text evidence="1">The sequence shown here is derived from an EMBL/GenBank/DDBJ whole genome shotgun (WGS) entry which is preliminary data.</text>
</comment>
<dbReference type="OrthoDB" id="1143428at2"/>
<evidence type="ECO:0000313" key="2">
    <source>
        <dbReference type="Proteomes" id="UP000239532"/>
    </source>
</evidence>
<protein>
    <submittedName>
        <fullName evidence="1">Uncharacterized protein</fullName>
    </submittedName>
</protein>
<keyword evidence="2" id="KW-1185">Reference proteome</keyword>
<reference evidence="1 2" key="1">
    <citation type="submission" date="2016-11" db="EMBL/GenBank/DDBJ databases">
        <title>Trade-off between light-utilization and light-protection in marine flavobacteria.</title>
        <authorList>
            <person name="Kumagai Y."/>
        </authorList>
    </citation>
    <scope>NUCLEOTIDE SEQUENCE [LARGE SCALE GENOMIC DNA]</scope>
    <source>
        <strain evidence="1 2">JCM 17109</strain>
    </source>
</reference>
<dbReference type="AlphaFoldDB" id="A0A2S9WVH7"/>
<dbReference type="InterPro" id="IPR046219">
    <property type="entry name" value="DUF6252"/>
</dbReference>
<dbReference type="Proteomes" id="UP000239532">
    <property type="component" value="Unassembled WGS sequence"/>
</dbReference>
<dbReference type="EMBL" id="MQUC01000003">
    <property type="protein sequence ID" value="PRP67490.1"/>
    <property type="molecule type" value="Genomic_DNA"/>
</dbReference>
<dbReference type="PROSITE" id="PS51257">
    <property type="entry name" value="PROKAR_LIPOPROTEIN"/>
    <property type="match status" value="1"/>
</dbReference>
<dbReference type="Pfam" id="PF19765">
    <property type="entry name" value="DUF6252"/>
    <property type="match status" value="2"/>
</dbReference>
<organism evidence="1 2">
    <name type="scientific">Nonlabens agnitus</name>
    <dbReference type="NCBI Taxonomy" id="870484"/>
    <lineage>
        <taxon>Bacteria</taxon>
        <taxon>Pseudomonadati</taxon>
        <taxon>Bacteroidota</taxon>
        <taxon>Flavobacteriia</taxon>
        <taxon>Flavobacteriales</taxon>
        <taxon>Flavobacteriaceae</taxon>
        <taxon>Nonlabens</taxon>
    </lineage>
</organism>
<dbReference type="RefSeq" id="WP_105983214.1">
    <property type="nucleotide sequence ID" value="NZ_MQUC01000003.1"/>
</dbReference>
<proteinExistence type="predicted"/>
<sequence>MRATYLLLLITLGLFISCEENLDKDNVPALQASRNGEFFGSDQVSVTNNADGTVTIAGENPLERLRFVLTSSNPGVYPLGQGSPNEAIYTFNNQQQFSTRTGESNGTVVLSANSPEGTVSGDFSFVSYTPNAQDTLTMRKGVIYQVPFGTEVGSDIVNTVRAMINGTALNPTTVATNAASGVVIVNANNSNTTLLLSFPQNVTVGSYDITATGNYRASVTNNGTTADAIDGTLDITIVNAARRQYSGIFSFVTGPPSNVTVTQGSFTVTL</sequence>
<gene>
    <name evidence="1" type="ORF">BST86_10490</name>
</gene>
<evidence type="ECO:0000313" key="1">
    <source>
        <dbReference type="EMBL" id="PRP67490.1"/>
    </source>
</evidence>
<name>A0A2S9WVH7_9FLAO</name>
<accession>A0A2S9WVH7</accession>